<dbReference type="Gene3D" id="1.10.260.40">
    <property type="entry name" value="lambda repressor-like DNA-binding domains"/>
    <property type="match status" value="1"/>
</dbReference>
<keyword evidence="1" id="KW-0805">Transcription regulation</keyword>
<dbReference type="SUPFAM" id="SSF47413">
    <property type="entry name" value="lambda repressor-like DNA-binding domains"/>
    <property type="match status" value="1"/>
</dbReference>
<evidence type="ECO:0000256" key="1">
    <source>
        <dbReference type="ARBA" id="ARBA00023015"/>
    </source>
</evidence>
<dbReference type="InterPro" id="IPR000843">
    <property type="entry name" value="HTH_LacI"/>
</dbReference>
<sequence>MRRVTLSDIAEKVGYSKNTVSLALRGNPQIPEATRALIRKTAEEMGYQPNAIVSQLMAQLRASRTAGFQSKLALVNANRDPKALTSHPTIPTYVEGCETRAQKLGYSFDRFWLHDPNLTAERWLRILSARGIRGIILVGLMDQNRLPPALLPVWQHYPAVVTGVRTRDPALSFCCVDHHNLALMAFEQAMRLGYSRPGLVIDDVIDALVERRFSAGFTSGQRTFPTVAQIPILSAPMDRERDSQVFNAWFDEHKPDIIFTLYNVVLQWLAARSLRVPEDVGVIQLEWRETRPDIAGMNQHNFVTGEAAVDMVVSQIHNNECGVQEFPRATLVGASWVDGKTVRKAPLRAARKS</sequence>
<dbReference type="GO" id="GO:0000976">
    <property type="term" value="F:transcription cis-regulatory region binding"/>
    <property type="evidence" value="ECO:0007669"/>
    <property type="project" value="TreeGrafter"/>
</dbReference>
<organism evidence="5">
    <name type="scientific">mine drainage metagenome</name>
    <dbReference type="NCBI Taxonomy" id="410659"/>
    <lineage>
        <taxon>unclassified sequences</taxon>
        <taxon>metagenomes</taxon>
        <taxon>ecological metagenomes</taxon>
    </lineage>
</organism>
<gene>
    <name evidence="5" type="primary">degA_3</name>
    <name evidence="5" type="ORF">GALL_51880</name>
</gene>
<proteinExistence type="predicted"/>
<dbReference type="PANTHER" id="PTHR30146">
    <property type="entry name" value="LACI-RELATED TRANSCRIPTIONAL REPRESSOR"/>
    <property type="match status" value="1"/>
</dbReference>
<dbReference type="Pfam" id="PF00356">
    <property type="entry name" value="LacI"/>
    <property type="match status" value="1"/>
</dbReference>
<dbReference type="InterPro" id="IPR028082">
    <property type="entry name" value="Peripla_BP_I"/>
</dbReference>
<feature type="domain" description="HTH lacI-type" evidence="4">
    <location>
        <begin position="4"/>
        <end position="58"/>
    </location>
</feature>
<protein>
    <submittedName>
        <fullName evidence="5">HTH-type transcriptional regulator DegA</fullName>
    </submittedName>
</protein>
<dbReference type="Pfam" id="PF13377">
    <property type="entry name" value="Peripla_BP_3"/>
    <property type="match status" value="1"/>
</dbReference>
<keyword evidence="3" id="KW-0804">Transcription</keyword>
<dbReference type="EMBL" id="MLJW01000014">
    <property type="protein sequence ID" value="OIR13376.1"/>
    <property type="molecule type" value="Genomic_DNA"/>
</dbReference>
<comment type="caution">
    <text evidence="5">The sequence shown here is derived from an EMBL/GenBank/DDBJ whole genome shotgun (WGS) entry which is preliminary data.</text>
</comment>
<keyword evidence="2" id="KW-0238">DNA-binding</keyword>
<evidence type="ECO:0000313" key="5">
    <source>
        <dbReference type="EMBL" id="OIR13376.1"/>
    </source>
</evidence>
<name>A0A1J5TAV9_9ZZZZ</name>
<reference evidence="5" key="1">
    <citation type="submission" date="2016-10" db="EMBL/GenBank/DDBJ databases">
        <title>Sequence of Gallionella enrichment culture.</title>
        <authorList>
            <person name="Poehlein A."/>
            <person name="Muehling M."/>
            <person name="Daniel R."/>
        </authorList>
    </citation>
    <scope>NUCLEOTIDE SEQUENCE</scope>
</reference>
<dbReference type="SUPFAM" id="SSF53822">
    <property type="entry name" value="Periplasmic binding protein-like I"/>
    <property type="match status" value="1"/>
</dbReference>
<dbReference type="AlphaFoldDB" id="A0A1J5TAV9"/>
<dbReference type="SMART" id="SM00354">
    <property type="entry name" value="HTH_LACI"/>
    <property type="match status" value="1"/>
</dbReference>
<dbReference type="Gene3D" id="3.40.50.2300">
    <property type="match status" value="2"/>
</dbReference>
<evidence type="ECO:0000256" key="3">
    <source>
        <dbReference type="ARBA" id="ARBA00023163"/>
    </source>
</evidence>
<evidence type="ECO:0000259" key="4">
    <source>
        <dbReference type="PROSITE" id="PS50932"/>
    </source>
</evidence>
<dbReference type="InterPro" id="IPR010982">
    <property type="entry name" value="Lambda_DNA-bd_dom_sf"/>
</dbReference>
<dbReference type="GO" id="GO:0003700">
    <property type="term" value="F:DNA-binding transcription factor activity"/>
    <property type="evidence" value="ECO:0007669"/>
    <property type="project" value="TreeGrafter"/>
</dbReference>
<dbReference type="InterPro" id="IPR046335">
    <property type="entry name" value="LacI/GalR-like_sensor"/>
</dbReference>
<accession>A0A1J5TAV9</accession>
<dbReference type="PANTHER" id="PTHR30146:SF109">
    <property type="entry name" value="HTH-TYPE TRANSCRIPTIONAL REGULATOR GALS"/>
    <property type="match status" value="1"/>
</dbReference>
<evidence type="ECO:0000256" key="2">
    <source>
        <dbReference type="ARBA" id="ARBA00023125"/>
    </source>
</evidence>
<dbReference type="PROSITE" id="PS50932">
    <property type="entry name" value="HTH_LACI_2"/>
    <property type="match status" value="1"/>
</dbReference>
<dbReference type="CDD" id="cd01392">
    <property type="entry name" value="HTH_LacI"/>
    <property type="match status" value="1"/>
</dbReference>